<comment type="caution">
    <text evidence="2">The sequence shown here is derived from an EMBL/GenBank/DDBJ whole genome shotgun (WGS) entry which is preliminary data.</text>
</comment>
<dbReference type="SUPFAM" id="SSF52047">
    <property type="entry name" value="RNI-like"/>
    <property type="match status" value="1"/>
</dbReference>
<dbReference type="Gene3D" id="1.20.1280.50">
    <property type="match status" value="1"/>
</dbReference>
<sequence length="381" mass="42788">MLGHMEADRARLIETEARILDHEDQMACLARSLFQLRAEKMATQGRLDAYKYPVLKLPNEIVSEIFVHFLPVYPRPPPLTGIRSPTWLTLICRKWREIALATPALWRAIGLTGHIPYEQRDQISEIWIKRTGSGSLSIKIHNTHLSEMIPAVVAHRARWEHLHLRVCVSALSKIMGPMPLLSHLHLKLEGVAEDNTFTLHEVPQLRTVALDVCDFTGSVMTLPWGQLTSLRLDYLHPSDCVPILQQTTNLIHCGLHLRTHDSHVHSGPDMTLPFLESLTLTLSLSAPVPGFLHAFTAPALRSLHTTELCLEPNPIATLTAFISKSGCRLHTLHIRESSGDKDSYIHAFSSIPDFSSSRSWPDISSDEEDEEDAEDDSTDSE</sequence>
<dbReference type="AlphaFoldDB" id="A0AAD6ZJR6"/>
<evidence type="ECO:0000313" key="2">
    <source>
        <dbReference type="EMBL" id="KAJ7326160.1"/>
    </source>
</evidence>
<evidence type="ECO:0000256" key="1">
    <source>
        <dbReference type="SAM" id="MobiDB-lite"/>
    </source>
</evidence>
<keyword evidence="3" id="KW-1185">Reference proteome</keyword>
<feature type="compositionally biased region" description="Acidic residues" evidence="1">
    <location>
        <begin position="364"/>
        <end position="381"/>
    </location>
</feature>
<reference evidence="2" key="1">
    <citation type="submission" date="2023-03" db="EMBL/GenBank/DDBJ databases">
        <title>Massive genome expansion in bonnet fungi (Mycena s.s.) driven by repeated elements and novel gene families across ecological guilds.</title>
        <authorList>
            <consortium name="Lawrence Berkeley National Laboratory"/>
            <person name="Harder C.B."/>
            <person name="Miyauchi S."/>
            <person name="Viragh M."/>
            <person name="Kuo A."/>
            <person name="Thoen E."/>
            <person name="Andreopoulos B."/>
            <person name="Lu D."/>
            <person name="Skrede I."/>
            <person name="Drula E."/>
            <person name="Henrissat B."/>
            <person name="Morin E."/>
            <person name="Kohler A."/>
            <person name="Barry K."/>
            <person name="LaButti K."/>
            <person name="Morin E."/>
            <person name="Salamov A."/>
            <person name="Lipzen A."/>
            <person name="Mereny Z."/>
            <person name="Hegedus B."/>
            <person name="Baldrian P."/>
            <person name="Stursova M."/>
            <person name="Weitz H."/>
            <person name="Taylor A."/>
            <person name="Grigoriev I.V."/>
            <person name="Nagy L.G."/>
            <person name="Martin F."/>
            <person name="Kauserud H."/>
        </authorList>
    </citation>
    <scope>NUCLEOTIDE SEQUENCE</scope>
    <source>
        <strain evidence="2">CBHHK002</strain>
    </source>
</reference>
<feature type="compositionally biased region" description="Low complexity" evidence="1">
    <location>
        <begin position="351"/>
        <end position="363"/>
    </location>
</feature>
<evidence type="ECO:0000313" key="3">
    <source>
        <dbReference type="Proteomes" id="UP001218218"/>
    </source>
</evidence>
<accession>A0AAD6ZJR6</accession>
<dbReference type="Proteomes" id="UP001218218">
    <property type="component" value="Unassembled WGS sequence"/>
</dbReference>
<evidence type="ECO:0008006" key="4">
    <source>
        <dbReference type="Google" id="ProtNLM"/>
    </source>
</evidence>
<feature type="region of interest" description="Disordered" evidence="1">
    <location>
        <begin position="351"/>
        <end position="381"/>
    </location>
</feature>
<protein>
    <recommendedName>
        <fullName evidence="4">F-box domain-containing protein</fullName>
    </recommendedName>
</protein>
<gene>
    <name evidence="2" type="ORF">DFH08DRAFT_334197</name>
</gene>
<proteinExistence type="predicted"/>
<name>A0AAD6ZJR6_9AGAR</name>
<dbReference type="EMBL" id="JARIHO010000042">
    <property type="protein sequence ID" value="KAJ7326160.1"/>
    <property type="molecule type" value="Genomic_DNA"/>
</dbReference>
<organism evidence="2 3">
    <name type="scientific">Mycena albidolilacea</name>
    <dbReference type="NCBI Taxonomy" id="1033008"/>
    <lineage>
        <taxon>Eukaryota</taxon>
        <taxon>Fungi</taxon>
        <taxon>Dikarya</taxon>
        <taxon>Basidiomycota</taxon>
        <taxon>Agaricomycotina</taxon>
        <taxon>Agaricomycetes</taxon>
        <taxon>Agaricomycetidae</taxon>
        <taxon>Agaricales</taxon>
        <taxon>Marasmiineae</taxon>
        <taxon>Mycenaceae</taxon>
        <taxon>Mycena</taxon>
    </lineage>
</organism>